<dbReference type="CDD" id="cd07377">
    <property type="entry name" value="WHTH_GntR"/>
    <property type="match status" value="1"/>
</dbReference>
<dbReference type="PANTHER" id="PTHR44846">
    <property type="entry name" value="MANNOSYL-D-GLYCERATE TRANSPORT/METABOLISM SYSTEM REPRESSOR MNGR-RELATED"/>
    <property type="match status" value="1"/>
</dbReference>
<dbReference type="RefSeq" id="WP_073007132.1">
    <property type="nucleotide sequence ID" value="NZ_FQXD01000005.1"/>
</dbReference>
<sequence length="233" mass="27422">MLNKNDVIPLYVQLKDVLRGEIMSGKLKDNDALPSESQLMKNYSITRTTIRRAIDELVQEGLVERVHGKGVFVRLRQTRHTVWNFQSFTEYAFGKSQYPITKVLEQKVIKESNNRMLHLTRLRGVKTNRTISWLTIDTSIIPLSLFPGLEQYDFEENSLYELFRQQYKLYPHHVDIEIVPITCDHWTHKQLQLNNYDPLLQSKGSVYTENGTKIEDINIIYGPKFQFKLNQYI</sequence>
<dbReference type="InterPro" id="IPR050679">
    <property type="entry name" value="Bact_HTH_transcr_reg"/>
</dbReference>
<evidence type="ECO:0000313" key="6">
    <source>
        <dbReference type="Proteomes" id="UP000184079"/>
    </source>
</evidence>
<dbReference type="SUPFAM" id="SSF46785">
    <property type="entry name" value="Winged helix' DNA-binding domain"/>
    <property type="match status" value="1"/>
</dbReference>
<dbReference type="PROSITE" id="PS50949">
    <property type="entry name" value="HTH_GNTR"/>
    <property type="match status" value="1"/>
</dbReference>
<reference evidence="6" key="1">
    <citation type="submission" date="2016-11" db="EMBL/GenBank/DDBJ databases">
        <authorList>
            <person name="Varghese N."/>
            <person name="Submissions S."/>
        </authorList>
    </citation>
    <scope>NUCLEOTIDE SEQUENCE [LARGE SCALE GENOMIC DNA]</scope>
    <source>
        <strain evidence="6">CGMCC 1.6496</strain>
    </source>
</reference>
<evidence type="ECO:0000259" key="4">
    <source>
        <dbReference type="PROSITE" id="PS50949"/>
    </source>
</evidence>
<dbReference type="GO" id="GO:0003677">
    <property type="term" value="F:DNA binding"/>
    <property type="evidence" value="ECO:0007669"/>
    <property type="project" value="UniProtKB-KW"/>
</dbReference>
<dbReference type="GO" id="GO:0003700">
    <property type="term" value="F:DNA-binding transcription factor activity"/>
    <property type="evidence" value="ECO:0007669"/>
    <property type="project" value="InterPro"/>
</dbReference>
<dbReference type="PRINTS" id="PR00035">
    <property type="entry name" value="HTHGNTR"/>
</dbReference>
<dbReference type="InterPro" id="IPR011663">
    <property type="entry name" value="UTRA"/>
</dbReference>
<evidence type="ECO:0000256" key="2">
    <source>
        <dbReference type="ARBA" id="ARBA00023125"/>
    </source>
</evidence>
<dbReference type="Gene3D" id="1.10.10.10">
    <property type="entry name" value="Winged helix-like DNA-binding domain superfamily/Winged helix DNA-binding domain"/>
    <property type="match status" value="1"/>
</dbReference>
<keyword evidence="3" id="KW-0804">Transcription</keyword>
<accession>A0A1M5RPL4</accession>
<proteinExistence type="predicted"/>
<dbReference type="GO" id="GO:0045892">
    <property type="term" value="P:negative regulation of DNA-templated transcription"/>
    <property type="evidence" value="ECO:0007669"/>
    <property type="project" value="TreeGrafter"/>
</dbReference>
<evidence type="ECO:0000256" key="3">
    <source>
        <dbReference type="ARBA" id="ARBA00023163"/>
    </source>
</evidence>
<protein>
    <submittedName>
        <fullName evidence="5">GntR family transcriptional regulator</fullName>
    </submittedName>
</protein>
<dbReference type="SMART" id="SM00866">
    <property type="entry name" value="UTRA"/>
    <property type="match status" value="1"/>
</dbReference>
<dbReference type="Pfam" id="PF00392">
    <property type="entry name" value="GntR"/>
    <property type="match status" value="1"/>
</dbReference>
<keyword evidence="2" id="KW-0238">DNA-binding</keyword>
<organism evidence="5 6">
    <name type="scientific">Virgibacillus chiguensis</name>
    <dbReference type="NCBI Taxonomy" id="411959"/>
    <lineage>
        <taxon>Bacteria</taxon>
        <taxon>Bacillati</taxon>
        <taxon>Bacillota</taxon>
        <taxon>Bacilli</taxon>
        <taxon>Bacillales</taxon>
        <taxon>Bacillaceae</taxon>
        <taxon>Virgibacillus</taxon>
    </lineage>
</organism>
<dbReference type="AlphaFoldDB" id="A0A1M5RPL4"/>
<dbReference type="SUPFAM" id="SSF64288">
    <property type="entry name" value="Chorismate lyase-like"/>
    <property type="match status" value="1"/>
</dbReference>
<evidence type="ECO:0000256" key="1">
    <source>
        <dbReference type="ARBA" id="ARBA00023015"/>
    </source>
</evidence>
<dbReference type="SMART" id="SM00345">
    <property type="entry name" value="HTH_GNTR"/>
    <property type="match status" value="1"/>
</dbReference>
<dbReference type="Proteomes" id="UP000184079">
    <property type="component" value="Unassembled WGS sequence"/>
</dbReference>
<feature type="domain" description="HTH gntR-type" evidence="4">
    <location>
        <begin position="8"/>
        <end position="76"/>
    </location>
</feature>
<gene>
    <name evidence="5" type="ORF">SAMN05421807_105233</name>
</gene>
<dbReference type="OrthoDB" id="9815017at2"/>
<dbReference type="Pfam" id="PF07702">
    <property type="entry name" value="UTRA"/>
    <property type="match status" value="1"/>
</dbReference>
<evidence type="ECO:0000313" key="5">
    <source>
        <dbReference type="EMBL" id="SHH28048.1"/>
    </source>
</evidence>
<dbReference type="InterPro" id="IPR028978">
    <property type="entry name" value="Chorismate_lyase_/UTRA_dom_sf"/>
</dbReference>
<dbReference type="Gene3D" id="3.40.1410.10">
    <property type="entry name" value="Chorismate lyase-like"/>
    <property type="match status" value="1"/>
</dbReference>
<dbReference type="PANTHER" id="PTHR44846:SF1">
    <property type="entry name" value="MANNOSYL-D-GLYCERATE TRANSPORT_METABOLISM SYSTEM REPRESSOR MNGR-RELATED"/>
    <property type="match status" value="1"/>
</dbReference>
<dbReference type="EMBL" id="FQXD01000005">
    <property type="protein sequence ID" value="SHH28048.1"/>
    <property type="molecule type" value="Genomic_DNA"/>
</dbReference>
<keyword evidence="1" id="KW-0805">Transcription regulation</keyword>
<dbReference type="InterPro" id="IPR000524">
    <property type="entry name" value="Tscrpt_reg_HTH_GntR"/>
</dbReference>
<dbReference type="InterPro" id="IPR036390">
    <property type="entry name" value="WH_DNA-bd_sf"/>
</dbReference>
<dbReference type="InterPro" id="IPR036388">
    <property type="entry name" value="WH-like_DNA-bd_sf"/>
</dbReference>
<name>A0A1M5RPL4_9BACI</name>
<keyword evidence="6" id="KW-1185">Reference proteome</keyword>